<dbReference type="PIRSF" id="PIRSF036466">
    <property type="entry name" value="UCP036466"/>
    <property type="match status" value="1"/>
</dbReference>
<evidence type="ECO:0000256" key="4">
    <source>
        <dbReference type="ARBA" id="ARBA00023136"/>
    </source>
</evidence>
<organism evidence="6 7">
    <name type="scientific">Caldalkalibacillus horti</name>
    <dbReference type="NCBI Taxonomy" id="77523"/>
    <lineage>
        <taxon>Bacteria</taxon>
        <taxon>Bacillati</taxon>
        <taxon>Bacillota</taxon>
        <taxon>Bacilli</taxon>
        <taxon>Bacillales</taxon>
        <taxon>Bacillaceae</taxon>
        <taxon>Caldalkalibacillus</taxon>
    </lineage>
</organism>
<evidence type="ECO:0000313" key="6">
    <source>
        <dbReference type="EMBL" id="MDQ0168552.1"/>
    </source>
</evidence>
<evidence type="ECO:0000256" key="2">
    <source>
        <dbReference type="ARBA" id="ARBA00022692"/>
    </source>
</evidence>
<comment type="caution">
    <text evidence="6">The sequence shown here is derived from an EMBL/GenBank/DDBJ whole genome shotgun (WGS) entry which is preliminary data.</text>
</comment>
<sequence length="56" mass="6169">MLKWALIFLVVGAIFYLLGLRSIAGITIGIARVLFTIFVIIFLVMLVIGLINGTLF</sequence>
<gene>
    <name evidence="6" type="ORF">J2S11_004514</name>
</gene>
<evidence type="ECO:0000313" key="7">
    <source>
        <dbReference type="Proteomes" id="UP001235840"/>
    </source>
</evidence>
<dbReference type="Proteomes" id="UP001235840">
    <property type="component" value="Unassembled WGS sequence"/>
</dbReference>
<name>A0ABT9W5M5_9BACI</name>
<feature type="transmembrane region" description="Helical" evidence="5">
    <location>
        <begin position="34"/>
        <end position="55"/>
    </location>
</feature>
<keyword evidence="1" id="KW-1003">Cell membrane</keyword>
<dbReference type="EMBL" id="JAUSTY010000040">
    <property type="protein sequence ID" value="MDQ0168552.1"/>
    <property type="molecule type" value="Genomic_DNA"/>
</dbReference>
<keyword evidence="3 5" id="KW-1133">Transmembrane helix</keyword>
<keyword evidence="2 5" id="KW-0812">Transmembrane</keyword>
<keyword evidence="4 5" id="KW-0472">Membrane</keyword>
<protein>
    <submittedName>
        <fullName evidence="6">Uncharacterized membrane protein YtjA (UPF0391 family)</fullName>
    </submittedName>
</protein>
<accession>A0ABT9W5M5</accession>
<dbReference type="Pfam" id="PF07043">
    <property type="entry name" value="DUF1328"/>
    <property type="match status" value="1"/>
</dbReference>
<evidence type="ECO:0000256" key="5">
    <source>
        <dbReference type="SAM" id="Phobius"/>
    </source>
</evidence>
<evidence type="ECO:0000256" key="1">
    <source>
        <dbReference type="ARBA" id="ARBA00022475"/>
    </source>
</evidence>
<evidence type="ECO:0000256" key="3">
    <source>
        <dbReference type="ARBA" id="ARBA00022989"/>
    </source>
</evidence>
<reference evidence="6 7" key="1">
    <citation type="submission" date="2023-07" db="EMBL/GenBank/DDBJ databases">
        <title>Genomic Encyclopedia of Type Strains, Phase IV (KMG-IV): sequencing the most valuable type-strain genomes for metagenomic binning, comparative biology and taxonomic classification.</title>
        <authorList>
            <person name="Goeker M."/>
        </authorList>
    </citation>
    <scope>NUCLEOTIDE SEQUENCE [LARGE SCALE GENOMIC DNA]</scope>
    <source>
        <strain evidence="6 7">DSM 12751</strain>
    </source>
</reference>
<dbReference type="InterPro" id="IPR009760">
    <property type="entry name" value="DUF1328"/>
</dbReference>
<keyword evidence="7" id="KW-1185">Reference proteome</keyword>
<proteinExistence type="inferred from homology"/>
<dbReference type="HAMAP" id="MF_01361">
    <property type="entry name" value="UPF0391"/>
    <property type="match status" value="1"/>
</dbReference>
<dbReference type="RefSeq" id="WP_307398371.1">
    <property type="nucleotide sequence ID" value="NZ_BAAADK010000045.1"/>
</dbReference>